<comment type="caution">
    <text evidence="1">The sequence shown here is derived from an EMBL/GenBank/DDBJ whole genome shotgun (WGS) entry which is preliminary data.</text>
</comment>
<dbReference type="RefSeq" id="WP_071312359.1">
    <property type="nucleotide sequence ID" value="NZ_MLQQ01000002.1"/>
</dbReference>
<reference evidence="1 2" key="1">
    <citation type="submission" date="2016-10" db="EMBL/GenBank/DDBJ databases">
        <title>Draft genome sequences of four alkaliphilic bacteria belonging to the Anaerobacillus genus.</title>
        <authorList>
            <person name="Bassil N.M."/>
            <person name="Lloyd J.R."/>
        </authorList>
    </citation>
    <scope>NUCLEOTIDE SEQUENCE [LARGE SCALE GENOMIC DNA]</scope>
    <source>
        <strain evidence="1 2">DSM 15340</strain>
    </source>
</reference>
<dbReference type="OrthoDB" id="2972045at2"/>
<keyword evidence="2" id="KW-1185">Reference proteome</keyword>
<evidence type="ECO:0000313" key="1">
    <source>
        <dbReference type="EMBL" id="OIJ15255.1"/>
    </source>
</evidence>
<proteinExistence type="predicted"/>
<dbReference type="EMBL" id="MLQQ01000002">
    <property type="protein sequence ID" value="OIJ15255.1"/>
    <property type="molecule type" value="Genomic_DNA"/>
</dbReference>
<protein>
    <submittedName>
        <fullName evidence="1">Uncharacterized protein</fullName>
    </submittedName>
</protein>
<organism evidence="1 2">
    <name type="scientific">Anaerobacillus arseniciselenatis</name>
    <dbReference type="NCBI Taxonomy" id="85682"/>
    <lineage>
        <taxon>Bacteria</taxon>
        <taxon>Bacillati</taxon>
        <taxon>Bacillota</taxon>
        <taxon>Bacilli</taxon>
        <taxon>Bacillales</taxon>
        <taxon>Bacillaceae</taxon>
        <taxon>Anaerobacillus</taxon>
    </lineage>
</organism>
<gene>
    <name evidence="1" type="ORF">BKP35_05245</name>
</gene>
<name>A0A1S2LV65_9BACI</name>
<evidence type="ECO:0000313" key="2">
    <source>
        <dbReference type="Proteomes" id="UP000180098"/>
    </source>
</evidence>
<accession>A0A1S2LV65</accession>
<dbReference type="AlphaFoldDB" id="A0A1S2LV65"/>
<dbReference type="Proteomes" id="UP000180098">
    <property type="component" value="Unassembled WGS sequence"/>
</dbReference>
<sequence length="122" mass="14048">MPITGKDMEEMKDHLKNNWRLEDGRYVVLVEDVNISTVADGKRPLCWELKVVRSGRKLQKFHWIEKAGGVGILITDLQNLGMRHITPDNAINACNSLIGKKIEINVEYNGEYQNIIFLRKIE</sequence>